<dbReference type="RefSeq" id="WP_146788823.1">
    <property type="nucleotide sequence ID" value="NZ_BAABIO010000003.1"/>
</dbReference>
<accession>A0A5B8ULU9</accession>
<dbReference type="AlphaFoldDB" id="A0A5B8ULU9"/>
<dbReference type="Proteomes" id="UP000321204">
    <property type="component" value="Chromosome"/>
</dbReference>
<keyword evidence="2" id="KW-1185">Reference proteome</keyword>
<dbReference type="EMBL" id="CP042433">
    <property type="protein sequence ID" value="QEC56995.1"/>
    <property type="molecule type" value="Genomic_DNA"/>
</dbReference>
<organism evidence="1 2">
    <name type="scientific">Flavisolibacter ginsenosidimutans</name>
    <dbReference type="NCBI Taxonomy" id="661481"/>
    <lineage>
        <taxon>Bacteria</taxon>
        <taxon>Pseudomonadati</taxon>
        <taxon>Bacteroidota</taxon>
        <taxon>Chitinophagia</taxon>
        <taxon>Chitinophagales</taxon>
        <taxon>Chitinophagaceae</taxon>
        <taxon>Flavisolibacter</taxon>
    </lineage>
</organism>
<dbReference type="OrthoDB" id="5431540at2"/>
<proteinExistence type="predicted"/>
<dbReference type="KEGG" id="fgg:FSB75_14160"/>
<name>A0A5B8ULU9_9BACT</name>
<gene>
    <name evidence="1" type="ORF">FSB75_14160</name>
</gene>
<evidence type="ECO:0000313" key="2">
    <source>
        <dbReference type="Proteomes" id="UP000321204"/>
    </source>
</evidence>
<protein>
    <submittedName>
        <fullName evidence="1">Uncharacterized protein</fullName>
    </submittedName>
</protein>
<reference evidence="1 2" key="1">
    <citation type="journal article" date="2015" name="Int. J. Syst. Evol. Microbiol.">
        <title>Flavisolibacter ginsenosidimutans sp. nov., with ginsenoside-converting activity isolated from soil used for cultivating ginseng.</title>
        <authorList>
            <person name="Zhao Y."/>
            <person name="Liu Q."/>
            <person name="Kang M.S."/>
            <person name="Jin F."/>
            <person name="Yu H."/>
            <person name="Im W.T."/>
        </authorList>
    </citation>
    <scope>NUCLEOTIDE SEQUENCE [LARGE SCALE GENOMIC DNA]</scope>
    <source>
        <strain evidence="1 2">Gsoil 636</strain>
    </source>
</reference>
<evidence type="ECO:0000313" key="1">
    <source>
        <dbReference type="EMBL" id="QEC56995.1"/>
    </source>
</evidence>
<sequence>MLKDKFYVFLLCVCFAHTLCAQQPKGYLLWSNAKRLTVDDFSIKTKSAASTPSFAQFTIDYEVNGFSFLTKNFNKKVHNYFMPAASWIDTTADIAQNLRYQQTLFDLAEIYTRQFRKALRENRKQFLKNVNIGADLNKQFISAFAQRRVMYDEETNFGTNEAKQAAWRSQIEKELTELADFAYDK</sequence>